<dbReference type="AlphaFoldDB" id="A0AA91EGT7"/>
<organism evidence="2 3">
    <name type="scientific">Obesumbacterium proteus ATCC 12841</name>
    <dbReference type="NCBI Taxonomy" id="1354268"/>
    <lineage>
        <taxon>Bacteria</taxon>
        <taxon>Pseudomonadati</taxon>
        <taxon>Pseudomonadota</taxon>
        <taxon>Gammaproteobacteria</taxon>
        <taxon>Enterobacterales</taxon>
        <taxon>Hafniaceae</taxon>
        <taxon>Obesumbacterium</taxon>
    </lineage>
</organism>
<dbReference type="RefSeq" id="WP_061552835.1">
    <property type="nucleotide sequence ID" value="NZ_LXEX01000031.1"/>
</dbReference>
<accession>A0AA91EGT7</accession>
<comment type="caution">
    <text evidence="2">The sequence shown here is derived from an EMBL/GenBank/DDBJ whole genome shotgun (WGS) entry which is preliminary data.</text>
</comment>
<dbReference type="EMBL" id="LXEX01000031">
    <property type="protein sequence ID" value="OAT58895.1"/>
    <property type="molecule type" value="Genomic_DNA"/>
</dbReference>
<evidence type="ECO:0000256" key="1">
    <source>
        <dbReference type="SAM" id="SignalP"/>
    </source>
</evidence>
<evidence type="ECO:0008006" key="4">
    <source>
        <dbReference type="Google" id="ProtNLM"/>
    </source>
</evidence>
<evidence type="ECO:0000313" key="3">
    <source>
        <dbReference type="Proteomes" id="UP000078431"/>
    </source>
</evidence>
<sequence length="181" mass="19711">MTIVKQLRFTPAILVIAMLLGVTGCSNNDLNAITHQVSTLSSSLMPSNASNDNVKSPEWGEVSKTLTVHADIDTAAVRLKRYYRFTSTDEITAAGNSGKGNSGWVASAMAEGTDWSAQPGSYYRMSRIWGKADHLTLEVSREGSHSQVIATYRSTDPAHLKEAWTKKLWAQIGPVAEGKIR</sequence>
<name>A0AA91EGT7_9GAMM</name>
<keyword evidence="1" id="KW-0732">Signal</keyword>
<proteinExistence type="predicted"/>
<feature type="signal peptide" evidence="1">
    <location>
        <begin position="1"/>
        <end position="28"/>
    </location>
</feature>
<protein>
    <recommendedName>
        <fullName evidence="4">Lipoprotein</fullName>
    </recommendedName>
</protein>
<keyword evidence="3" id="KW-1185">Reference proteome</keyword>
<dbReference type="Proteomes" id="UP000078431">
    <property type="component" value="Unassembled WGS sequence"/>
</dbReference>
<reference evidence="2 3" key="1">
    <citation type="submission" date="2016-04" db="EMBL/GenBank/DDBJ databases">
        <title>ATOL: Assembling a taxonomically balanced genome-scale reconstruction of the evolutionary history of the Enterobacteriaceae.</title>
        <authorList>
            <person name="Plunkett G.III."/>
            <person name="Neeno-Eckwall E.C."/>
            <person name="Glasner J.D."/>
            <person name="Perna N.T."/>
        </authorList>
    </citation>
    <scope>NUCLEOTIDE SEQUENCE [LARGE SCALE GENOMIC DNA]</scope>
    <source>
        <strain evidence="2 3">ATCC 12841</strain>
    </source>
</reference>
<dbReference type="PROSITE" id="PS51257">
    <property type="entry name" value="PROKAR_LIPOPROTEIN"/>
    <property type="match status" value="1"/>
</dbReference>
<gene>
    <name evidence="2" type="ORF">M993_02198</name>
</gene>
<feature type="chain" id="PRO_5041636805" description="Lipoprotein" evidence="1">
    <location>
        <begin position="29"/>
        <end position="181"/>
    </location>
</feature>
<evidence type="ECO:0000313" key="2">
    <source>
        <dbReference type="EMBL" id="OAT58895.1"/>
    </source>
</evidence>